<sequence>MVFTGFIFGRSPVVKGFAGVDMSDRHGSSTSSNQQCSRQVVHPPFSTRTLGHPSLMPLYMAAMGSAHHPWRPHQQPVPVLTPSEVFYTDPTGPPGRRVPNTVTELQTLCLPSQVFEYFQLNTPRPIMSSCPAPPIRRDPFRTQTHPTRDLGSNSWTRDHLRRPINPIPTPFLARPRERGPNRAVIQLTLEEDQAITNLLKLYHHHSPCPEVTPTSASTQVDTSEETSSVNNLSLVEEMGHTANLSLVEEMGHTANLSLVEEMGHTANLSLVEEMGHTANLSLVEEMGHTANLSLVEEMGHTANLSLVEEMGHTANLSLVEEMGHTANLSLVEEMGHTANLSLVEEMGHTANLSLVEEMGHTANLSLVEEMGHTANLSLVEEMGHTANFCPAEEMGLFHREDQVVASAIGFSEHLQSCDEVWSVQSVVPQERVTERRIRDVSMMERIVSESEGTAVDALLGLYDLSATTTPLDLSATPLDLSATPHDLSATPMPHARRGPCISSIYL</sequence>
<dbReference type="Proteomes" id="UP001157502">
    <property type="component" value="Chromosome 8"/>
</dbReference>
<evidence type="ECO:0000313" key="1">
    <source>
        <dbReference type="EMBL" id="KAJ8008342.1"/>
    </source>
</evidence>
<accession>A0ACC2GXG1</accession>
<comment type="caution">
    <text evidence="1">The sequence shown here is derived from an EMBL/GenBank/DDBJ whole genome shotgun (WGS) entry which is preliminary data.</text>
</comment>
<organism evidence="1 2">
    <name type="scientific">Dallia pectoralis</name>
    <name type="common">Alaska blackfish</name>
    <dbReference type="NCBI Taxonomy" id="75939"/>
    <lineage>
        <taxon>Eukaryota</taxon>
        <taxon>Metazoa</taxon>
        <taxon>Chordata</taxon>
        <taxon>Craniata</taxon>
        <taxon>Vertebrata</taxon>
        <taxon>Euteleostomi</taxon>
        <taxon>Actinopterygii</taxon>
        <taxon>Neopterygii</taxon>
        <taxon>Teleostei</taxon>
        <taxon>Protacanthopterygii</taxon>
        <taxon>Esociformes</taxon>
        <taxon>Umbridae</taxon>
        <taxon>Dallia</taxon>
    </lineage>
</organism>
<gene>
    <name evidence="1" type="ORF">DPEC_G00103830</name>
</gene>
<evidence type="ECO:0000313" key="2">
    <source>
        <dbReference type="Proteomes" id="UP001157502"/>
    </source>
</evidence>
<protein>
    <submittedName>
        <fullName evidence="1">Uncharacterized protein</fullName>
    </submittedName>
</protein>
<reference evidence="1" key="1">
    <citation type="submission" date="2021-05" db="EMBL/GenBank/DDBJ databases">
        <authorList>
            <person name="Pan Q."/>
            <person name="Jouanno E."/>
            <person name="Zahm M."/>
            <person name="Klopp C."/>
            <person name="Cabau C."/>
            <person name="Louis A."/>
            <person name="Berthelot C."/>
            <person name="Parey E."/>
            <person name="Roest Crollius H."/>
            <person name="Montfort J."/>
            <person name="Robinson-Rechavi M."/>
            <person name="Bouchez O."/>
            <person name="Lampietro C."/>
            <person name="Lopez Roques C."/>
            <person name="Donnadieu C."/>
            <person name="Postlethwait J."/>
            <person name="Bobe J."/>
            <person name="Dillon D."/>
            <person name="Chandos A."/>
            <person name="von Hippel F."/>
            <person name="Guiguen Y."/>
        </authorList>
    </citation>
    <scope>NUCLEOTIDE SEQUENCE</scope>
    <source>
        <strain evidence="1">YG-Jan2019</strain>
    </source>
</reference>
<proteinExistence type="predicted"/>
<name>A0ACC2GXG1_DALPE</name>
<dbReference type="EMBL" id="CM055735">
    <property type="protein sequence ID" value="KAJ8008342.1"/>
    <property type="molecule type" value="Genomic_DNA"/>
</dbReference>
<keyword evidence="2" id="KW-1185">Reference proteome</keyword>